<dbReference type="InterPro" id="IPR016181">
    <property type="entry name" value="Acyl_CoA_acyltransferase"/>
</dbReference>
<sequence length="163" mass="17132">MSPASAVLTAPAALAPGPVAPAPAGLRLLVDDELTGPELTGPELTGPELNGLFRASWPGHRDTDFAPVLARRLLHVTARRDGRLVGYVNVVGDGGAHAFLLDTTVHPDERRQGLGAALVRAAAGAARKRGAHWLHVDFEPHLAEFHERCGVRPTAAGLMLLDA</sequence>
<dbReference type="InterPro" id="IPR045039">
    <property type="entry name" value="NSI-like"/>
</dbReference>
<evidence type="ECO:0000313" key="4">
    <source>
        <dbReference type="EMBL" id="WMX47047.1"/>
    </source>
</evidence>
<organism evidence="4 5">
    <name type="scientific">Streptomyces roseicoloratus</name>
    <dbReference type="NCBI Taxonomy" id="2508722"/>
    <lineage>
        <taxon>Bacteria</taxon>
        <taxon>Bacillati</taxon>
        <taxon>Actinomycetota</taxon>
        <taxon>Actinomycetes</taxon>
        <taxon>Kitasatosporales</taxon>
        <taxon>Streptomycetaceae</taxon>
        <taxon>Streptomyces</taxon>
    </lineage>
</organism>
<dbReference type="Pfam" id="PF00583">
    <property type="entry name" value="Acetyltransf_1"/>
    <property type="match status" value="1"/>
</dbReference>
<dbReference type="GO" id="GO:0016746">
    <property type="term" value="F:acyltransferase activity"/>
    <property type="evidence" value="ECO:0007669"/>
    <property type="project" value="UniProtKB-KW"/>
</dbReference>
<reference evidence="4 5" key="1">
    <citation type="submission" date="2023-09" db="EMBL/GenBank/DDBJ databases">
        <title>Complete genome of Streptomyces roseicoloratus T14.</title>
        <authorList>
            <person name="Bashizi T."/>
            <person name="Kim M.-J."/>
            <person name="Lee G."/>
            <person name="Tagele S.B."/>
            <person name="Shin J.-H."/>
        </authorList>
    </citation>
    <scope>NUCLEOTIDE SEQUENCE [LARGE SCALE GENOMIC DNA]</scope>
    <source>
        <strain evidence="4 5">T14</strain>
    </source>
</reference>
<keyword evidence="5" id="KW-1185">Reference proteome</keyword>
<name>A0ABY9RXZ1_9ACTN</name>
<dbReference type="PROSITE" id="PS51186">
    <property type="entry name" value="GNAT"/>
    <property type="match status" value="1"/>
</dbReference>
<keyword evidence="2 4" id="KW-0012">Acyltransferase</keyword>
<dbReference type="CDD" id="cd04301">
    <property type="entry name" value="NAT_SF"/>
    <property type="match status" value="1"/>
</dbReference>
<dbReference type="RefSeq" id="WP_309549284.1">
    <property type="nucleotide sequence ID" value="NZ_CP133762.1"/>
</dbReference>
<feature type="domain" description="N-acetyltransferase" evidence="3">
    <location>
        <begin position="34"/>
        <end position="163"/>
    </location>
</feature>
<dbReference type="Gene3D" id="3.40.630.30">
    <property type="match status" value="1"/>
</dbReference>
<dbReference type="PANTHER" id="PTHR43626:SF4">
    <property type="entry name" value="GCN5-RELATED N-ACETYLTRANSFERASE 2, CHLOROPLASTIC"/>
    <property type="match status" value="1"/>
</dbReference>
<dbReference type="PANTHER" id="PTHR43626">
    <property type="entry name" value="ACYL-COA N-ACYLTRANSFERASE"/>
    <property type="match status" value="1"/>
</dbReference>
<dbReference type="SUPFAM" id="SSF55729">
    <property type="entry name" value="Acyl-CoA N-acyltransferases (Nat)"/>
    <property type="match status" value="1"/>
</dbReference>
<protein>
    <submittedName>
        <fullName evidence="4">GNAT family N-acetyltransferase</fullName>
        <ecNumber evidence="4">2.3.1.-</ecNumber>
    </submittedName>
</protein>
<evidence type="ECO:0000313" key="5">
    <source>
        <dbReference type="Proteomes" id="UP001250858"/>
    </source>
</evidence>
<evidence type="ECO:0000259" key="3">
    <source>
        <dbReference type="PROSITE" id="PS51186"/>
    </source>
</evidence>
<dbReference type="EC" id="2.3.1.-" evidence="4"/>
<keyword evidence="1 4" id="KW-0808">Transferase</keyword>
<accession>A0ABY9RXZ1</accession>
<gene>
    <name evidence="4" type="ORF">RGF97_22555</name>
</gene>
<evidence type="ECO:0000256" key="2">
    <source>
        <dbReference type="ARBA" id="ARBA00023315"/>
    </source>
</evidence>
<dbReference type="InterPro" id="IPR000182">
    <property type="entry name" value="GNAT_dom"/>
</dbReference>
<dbReference type="EMBL" id="CP133762">
    <property type="protein sequence ID" value="WMX47047.1"/>
    <property type="molecule type" value="Genomic_DNA"/>
</dbReference>
<proteinExistence type="predicted"/>
<evidence type="ECO:0000256" key="1">
    <source>
        <dbReference type="ARBA" id="ARBA00022679"/>
    </source>
</evidence>
<dbReference type="Proteomes" id="UP001250858">
    <property type="component" value="Chromosome"/>
</dbReference>